<evidence type="ECO:0000256" key="5">
    <source>
        <dbReference type="ARBA" id="ARBA00022692"/>
    </source>
</evidence>
<dbReference type="Proteomes" id="UP000274097">
    <property type="component" value="Unassembled WGS sequence"/>
</dbReference>
<dbReference type="EMBL" id="RFLX01000054">
    <property type="protein sequence ID" value="RMI15494.1"/>
    <property type="molecule type" value="Genomic_DNA"/>
</dbReference>
<evidence type="ECO:0000313" key="16">
    <source>
        <dbReference type="EMBL" id="RMI15494.1"/>
    </source>
</evidence>
<keyword evidence="6" id="KW-0256">Endoplasmic reticulum</keyword>
<dbReference type="SUPFAM" id="SSF51905">
    <property type="entry name" value="FAD/NAD(P)-binding domain"/>
    <property type="match status" value="2"/>
</dbReference>
<keyword evidence="10" id="KW-0560">Oxidoreductase</keyword>
<evidence type="ECO:0000256" key="12">
    <source>
        <dbReference type="ARBA" id="ARBA00023136"/>
    </source>
</evidence>
<dbReference type="FunFam" id="3.50.50.60:FF:000159">
    <property type="entry name" value="Dimethylaniline monooxygenase [N-oxide-forming]"/>
    <property type="match status" value="1"/>
</dbReference>
<comment type="cofactor">
    <cofactor evidence="1">
        <name>FAD</name>
        <dbReference type="ChEBI" id="CHEBI:57692"/>
    </cofactor>
</comment>
<dbReference type="Gene3D" id="3.50.50.60">
    <property type="entry name" value="FAD/NAD(P)-binding domain"/>
    <property type="match status" value="1"/>
</dbReference>
<protein>
    <recommendedName>
        <fullName evidence="14">Trimethylamine monooxygenase</fullName>
        <ecNumber evidence="13">1.14.13.148</ecNumber>
    </recommendedName>
</protein>
<evidence type="ECO:0000256" key="14">
    <source>
        <dbReference type="ARBA" id="ARBA00035159"/>
    </source>
</evidence>
<sequence>MDDAAALRPAELTTSTAEICIIGAGSSGVTVAKALKQAGLSFDCFEKGSDIGGMWRYQNDNGLSSAYESLHIDTSRDNLGYSDFPIPGHLPDFLSHRQFLNHLEAYADHFGVRPHVTFNAAVNAVEPVGVGRWRVRLENGESRLYRAVIIANGHLWDPRWPAFPGRFSGEQVHSHHYRTAAPFEGQDVLVVGLGNSAVDIAVDLCRRARSVTISTRRSAWIMPKYLMGVPVDRWSGFLSRRLRLPTRLTRMIMARLVRLGLGDQRRFGLRRPEHPMWREHATLSQELLPYIGHGWIRICPDISRLDGDTVHYVDGTTQQLDSIIYATGYRSSFPFLDPSLFQVGTEAPALYRRMVSPTHPGLYFAGLVQPIGPTIPLVEVQGQWLAALLSGCLALPDATSMQAEIEDHRARQRATYVHSARYALEVDYASYVRQMRKDILPTYSKVSRLGKLPAGPT</sequence>
<dbReference type="PIRSF" id="PIRSF000332">
    <property type="entry name" value="FMO"/>
    <property type="match status" value="1"/>
</dbReference>
<evidence type="ECO:0000256" key="11">
    <source>
        <dbReference type="ARBA" id="ARBA00023033"/>
    </source>
</evidence>
<comment type="similarity">
    <text evidence="3">Belongs to the FMO family.</text>
</comment>
<evidence type="ECO:0000256" key="3">
    <source>
        <dbReference type="ARBA" id="ARBA00009183"/>
    </source>
</evidence>
<comment type="subcellular location">
    <subcellularLocation>
        <location evidence="2">Endoplasmic reticulum membrane</location>
        <topology evidence="2">Single-pass membrane protein</topology>
    </subcellularLocation>
</comment>
<dbReference type="AlphaFoldDB" id="A0A3A9J4K2"/>
<dbReference type="RefSeq" id="WP_120640254.1">
    <property type="nucleotide sequence ID" value="NZ_RAQU01000182.1"/>
</dbReference>
<dbReference type="GO" id="GO:0034899">
    <property type="term" value="F:trimethylamine monooxygenase activity"/>
    <property type="evidence" value="ECO:0007669"/>
    <property type="project" value="UniProtKB-EC"/>
</dbReference>
<dbReference type="InterPro" id="IPR050346">
    <property type="entry name" value="FMO-like"/>
</dbReference>
<dbReference type="PRINTS" id="PR00370">
    <property type="entry name" value="FMOXYGENASE"/>
</dbReference>
<evidence type="ECO:0000256" key="9">
    <source>
        <dbReference type="ARBA" id="ARBA00022989"/>
    </source>
</evidence>
<keyword evidence="9" id="KW-1133">Transmembrane helix</keyword>
<evidence type="ECO:0000256" key="8">
    <source>
        <dbReference type="ARBA" id="ARBA00022857"/>
    </source>
</evidence>
<dbReference type="InParanoid" id="A0A3A9J4K2"/>
<name>A0A3A9J4K2_9PROT</name>
<dbReference type="Pfam" id="PF00743">
    <property type="entry name" value="FMO-like"/>
    <property type="match status" value="1"/>
</dbReference>
<proteinExistence type="inferred from homology"/>
<keyword evidence="12" id="KW-0472">Membrane</keyword>
<organism evidence="15 18">
    <name type="scientific">Teichococcus wenyumeiae</name>
    <dbReference type="NCBI Taxonomy" id="2478470"/>
    <lineage>
        <taxon>Bacteria</taxon>
        <taxon>Pseudomonadati</taxon>
        <taxon>Pseudomonadota</taxon>
        <taxon>Alphaproteobacteria</taxon>
        <taxon>Acetobacterales</taxon>
        <taxon>Roseomonadaceae</taxon>
        <taxon>Roseomonas</taxon>
    </lineage>
</organism>
<evidence type="ECO:0000256" key="4">
    <source>
        <dbReference type="ARBA" id="ARBA00022630"/>
    </source>
</evidence>
<dbReference type="EC" id="1.14.13.148" evidence="13"/>
<evidence type="ECO:0000256" key="2">
    <source>
        <dbReference type="ARBA" id="ARBA00004389"/>
    </source>
</evidence>
<dbReference type="OrthoDB" id="9790219at2"/>
<comment type="caution">
    <text evidence="15">The sequence shown here is derived from an EMBL/GenBank/DDBJ whole genome shotgun (WGS) entry which is preliminary data.</text>
</comment>
<keyword evidence="8" id="KW-0521">NADP</keyword>
<accession>A0A3A9J4K2</accession>
<evidence type="ECO:0000256" key="7">
    <source>
        <dbReference type="ARBA" id="ARBA00022827"/>
    </source>
</evidence>
<dbReference type="GO" id="GO:0004499">
    <property type="term" value="F:N,N-dimethylaniline monooxygenase activity"/>
    <property type="evidence" value="ECO:0007669"/>
    <property type="project" value="InterPro"/>
</dbReference>
<keyword evidence="5" id="KW-0812">Transmembrane</keyword>
<keyword evidence="7" id="KW-0274">FAD</keyword>
<evidence type="ECO:0000313" key="15">
    <source>
        <dbReference type="EMBL" id="RKK02127.1"/>
    </source>
</evidence>
<evidence type="ECO:0000256" key="1">
    <source>
        <dbReference type="ARBA" id="ARBA00001974"/>
    </source>
</evidence>
<evidence type="ECO:0000256" key="13">
    <source>
        <dbReference type="ARBA" id="ARBA00034528"/>
    </source>
</evidence>
<keyword evidence="17" id="KW-1185">Reference proteome</keyword>
<evidence type="ECO:0000256" key="6">
    <source>
        <dbReference type="ARBA" id="ARBA00022824"/>
    </source>
</evidence>
<keyword evidence="11 15" id="KW-0503">Monooxygenase</keyword>
<dbReference type="InterPro" id="IPR036188">
    <property type="entry name" value="FAD/NAD-bd_sf"/>
</dbReference>
<evidence type="ECO:0000256" key="10">
    <source>
        <dbReference type="ARBA" id="ARBA00023002"/>
    </source>
</evidence>
<gene>
    <name evidence="15" type="ORF">D6Z83_21440</name>
    <name evidence="16" type="ORF">EBE87_25615</name>
</gene>
<dbReference type="InterPro" id="IPR020946">
    <property type="entry name" value="Flavin_mOase-like"/>
</dbReference>
<dbReference type="InterPro" id="IPR000960">
    <property type="entry name" value="Flavin_mOase"/>
</dbReference>
<dbReference type="PANTHER" id="PTHR23023">
    <property type="entry name" value="DIMETHYLANILINE MONOOXYGENASE"/>
    <property type="match status" value="1"/>
</dbReference>
<dbReference type="Proteomes" id="UP000278036">
    <property type="component" value="Unassembled WGS sequence"/>
</dbReference>
<dbReference type="EMBL" id="RAQU01000182">
    <property type="protein sequence ID" value="RKK02127.1"/>
    <property type="molecule type" value="Genomic_DNA"/>
</dbReference>
<evidence type="ECO:0000313" key="17">
    <source>
        <dbReference type="Proteomes" id="UP000274097"/>
    </source>
</evidence>
<keyword evidence="4" id="KW-0285">Flavoprotein</keyword>
<dbReference type="GO" id="GO:0050660">
    <property type="term" value="F:flavin adenine dinucleotide binding"/>
    <property type="evidence" value="ECO:0007669"/>
    <property type="project" value="InterPro"/>
</dbReference>
<dbReference type="GO" id="GO:0050661">
    <property type="term" value="F:NADP binding"/>
    <property type="evidence" value="ECO:0007669"/>
    <property type="project" value="InterPro"/>
</dbReference>
<evidence type="ECO:0000313" key="18">
    <source>
        <dbReference type="Proteomes" id="UP000278036"/>
    </source>
</evidence>
<reference evidence="15 18" key="1">
    <citation type="submission" date="2018-09" db="EMBL/GenBank/DDBJ databases">
        <title>Roseomonas sp. nov., isolated from feces of Tibetan antelopes in the Qinghai-Tibet plateau, China.</title>
        <authorList>
            <person name="Tian Z."/>
        </authorList>
    </citation>
    <scope>NUCLEOTIDE SEQUENCE [LARGE SCALE GENOMIC DNA]</scope>
    <source>
        <strain evidence="16 17">Z23</strain>
        <strain evidence="15 18">Z24</strain>
    </source>
</reference>